<dbReference type="CDD" id="cd09860">
    <property type="entry name" value="PIN_T4-like"/>
    <property type="match status" value="1"/>
</dbReference>
<evidence type="ECO:0000313" key="6">
    <source>
        <dbReference type="Proteomes" id="UP000007841"/>
    </source>
</evidence>
<dbReference type="Gene3D" id="3.40.50.1010">
    <property type="entry name" value="5'-nuclease"/>
    <property type="match status" value="1"/>
</dbReference>
<dbReference type="InterPro" id="IPR029060">
    <property type="entry name" value="PIN-like_dom_sf"/>
</dbReference>
<dbReference type="InterPro" id="IPR020045">
    <property type="entry name" value="DNA_polI_H3TH"/>
</dbReference>
<dbReference type="HOGENOM" id="CLU_873253_0_0_6"/>
<dbReference type="PANTHER" id="PTHR42646:SF2">
    <property type="entry name" value="5'-3' EXONUCLEASE FAMILY PROTEIN"/>
    <property type="match status" value="1"/>
</dbReference>
<accession>A0A0H3H0L3</accession>
<dbReference type="GO" id="GO:0008409">
    <property type="term" value="F:5'-3' exonuclease activity"/>
    <property type="evidence" value="ECO:0007669"/>
    <property type="project" value="InterPro"/>
</dbReference>
<dbReference type="SUPFAM" id="SSF47807">
    <property type="entry name" value="5' to 3' exonuclease, C-terminal subdomain"/>
    <property type="match status" value="1"/>
</dbReference>
<protein>
    <recommendedName>
        <fullName evidence="4">5'-3' exonuclease domain-containing protein</fullName>
    </recommendedName>
</protein>
<dbReference type="RefSeq" id="WP_014342079.1">
    <property type="nucleotide sequence ID" value="NC_016838.1"/>
</dbReference>
<evidence type="ECO:0000259" key="4">
    <source>
        <dbReference type="SMART" id="SM00475"/>
    </source>
</evidence>
<dbReference type="GO" id="GO:0003677">
    <property type="term" value="F:DNA binding"/>
    <property type="evidence" value="ECO:0007669"/>
    <property type="project" value="UniProtKB-KW"/>
</dbReference>
<dbReference type="SMART" id="SM00475">
    <property type="entry name" value="53EXOc"/>
    <property type="match status" value="1"/>
</dbReference>
<geneLocation type="plasmid" evidence="5 6">
    <name>pKPHS1</name>
</geneLocation>
<dbReference type="PANTHER" id="PTHR42646">
    <property type="entry name" value="FLAP ENDONUCLEASE XNI"/>
    <property type="match status" value="1"/>
</dbReference>
<name>A0A0H3H0L3_KLEPH</name>
<dbReference type="GO" id="GO:0033567">
    <property type="term" value="P:DNA replication, Okazaki fragment processing"/>
    <property type="evidence" value="ECO:0007669"/>
    <property type="project" value="InterPro"/>
</dbReference>
<dbReference type="InterPro" id="IPR002421">
    <property type="entry name" value="5-3_exonuclease"/>
</dbReference>
<dbReference type="InterPro" id="IPR036279">
    <property type="entry name" value="5-3_exonuclease_C_sf"/>
</dbReference>
<feature type="domain" description="5'-3' exonuclease" evidence="4">
    <location>
        <begin position="2"/>
        <end position="281"/>
    </location>
</feature>
<dbReference type="SMART" id="SM00279">
    <property type="entry name" value="HhH2"/>
    <property type="match status" value="1"/>
</dbReference>
<evidence type="ECO:0000256" key="3">
    <source>
        <dbReference type="ARBA" id="ARBA00023125"/>
    </source>
</evidence>
<organism evidence="5 6">
    <name type="scientific">Klebsiella pneumoniae subsp. pneumoniae (strain HS11286)</name>
    <dbReference type="NCBI Taxonomy" id="1125630"/>
    <lineage>
        <taxon>Bacteria</taxon>
        <taxon>Pseudomonadati</taxon>
        <taxon>Pseudomonadota</taxon>
        <taxon>Gammaproteobacteria</taxon>
        <taxon>Enterobacterales</taxon>
        <taxon>Enterobacteriaceae</taxon>
        <taxon>Klebsiella/Raoultella group</taxon>
        <taxon>Klebsiella</taxon>
        <taxon>Klebsiella pneumoniae complex</taxon>
    </lineage>
</organism>
<evidence type="ECO:0000256" key="1">
    <source>
        <dbReference type="ARBA" id="ARBA00022722"/>
    </source>
</evidence>
<sequence length="314" mass="35722">MNYLFVDGNSLGYYHQQSDKLHNGEMEVQAVFGFVKNVRRYASILHARPMILWDGFSDKRRDYYPDYKANRDEDPEMKRMKEGFAVQKPYILKMMAALGVNQLIAKDAEADDLAGMLVGRLAPQPTVDHIYLLTGDGDWLQLVREKVSWVSLREDAKHKQVNFEQFPELIGLPTPRAFLEAKALQGDTSDNIKGVGGIGDGGAKELLHEWGSVAAMVRGINDGSIVINKGRYKTAFNKLAKNAFNEKTGCRMLEAFKRNMTLMNLIDTKFPPSEIEKIKGARDLKAFELLCHELNFRSFLEDLDVFVLPFERYC</sequence>
<keyword evidence="2" id="KW-0378">Hydrolase</keyword>
<reference evidence="6" key="1">
    <citation type="journal article" date="2012" name="J. Bacteriol.">
        <title>Complete genome sequence of Klebsiella pneumoniae subsp. pneumoniae HS11286, a multidrug-resistant strain isolated from human sputum.</title>
        <authorList>
            <person name="Liu P."/>
            <person name="Li P."/>
            <person name="Jiang X."/>
            <person name="Bi D."/>
            <person name="Xie Y."/>
            <person name="Tai C."/>
            <person name="Deng Z."/>
            <person name="Rajakumar K."/>
            <person name="Ou H.Y."/>
        </authorList>
    </citation>
    <scope>NUCLEOTIDE SEQUENCE [LARGE SCALE GENOMIC DNA]</scope>
    <source>
        <strain evidence="6">HS11286</strain>
        <plasmid evidence="6">pKPHS1</plasmid>
    </source>
</reference>
<dbReference type="Proteomes" id="UP000007841">
    <property type="component" value="Plasmid pKPHS1"/>
</dbReference>
<dbReference type="InterPro" id="IPR020046">
    <property type="entry name" value="5-3_exonucl_a-hlix_arch_N"/>
</dbReference>
<evidence type="ECO:0000313" key="5">
    <source>
        <dbReference type="EMBL" id="AEW91915.1"/>
    </source>
</evidence>
<evidence type="ECO:0000256" key="2">
    <source>
        <dbReference type="ARBA" id="ARBA00022801"/>
    </source>
</evidence>
<dbReference type="Pfam" id="PF02739">
    <property type="entry name" value="5_3_exonuc_N"/>
    <property type="match status" value="1"/>
</dbReference>
<dbReference type="KEGG" id="kpm:KPHS_p100070"/>
<dbReference type="GeneID" id="11818044"/>
<dbReference type="Gene3D" id="1.10.150.20">
    <property type="entry name" value="5' to 3' exonuclease, C-terminal subdomain"/>
    <property type="match status" value="1"/>
</dbReference>
<dbReference type="AlphaFoldDB" id="A0A0H3H0L3"/>
<dbReference type="RefSeq" id="YP_005220814.1">
    <property type="nucleotide sequence ID" value="NC_016838.1"/>
</dbReference>
<keyword evidence="1" id="KW-0540">Nuclease</keyword>
<dbReference type="PATRIC" id="fig|1125630.4.peg.5202"/>
<gene>
    <name evidence="5" type="ordered locus">KPHS_p100070</name>
</gene>
<dbReference type="EMBL" id="CP003223">
    <property type="protein sequence ID" value="AEW91915.1"/>
    <property type="molecule type" value="Genomic_DNA"/>
</dbReference>
<keyword evidence="5" id="KW-0614">Plasmid</keyword>
<keyword evidence="6" id="KW-1185">Reference proteome</keyword>
<dbReference type="GO" id="GO:0017108">
    <property type="term" value="F:5'-flap endonuclease activity"/>
    <property type="evidence" value="ECO:0007669"/>
    <property type="project" value="InterPro"/>
</dbReference>
<dbReference type="SUPFAM" id="SSF88723">
    <property type="entry name" value="PIN domain-like"/>
    <property type="match status" value="1"/>
</dbReference>
<dbReference type="Pfam" id="PF01367">
    <property type="entry name" value="5_3_exonuc"/>
    <property type="match status" value="1"/>
</dbReference>
<dbReference type="InterPro" id="IPR038969">
    <property type="entry name" value="FEN"/>
</dbReference>
<dbReference type="CDD" id="cd09899">
    <property type="entry name" value="H3TH_T4-like"/>
    <property type="match status" value="1"/>
</dbReference>
<proteinExistence type="predicted"/>
<keyword evidence="3" id="KW-0238">DNA-binding</keyword>
<dbReference type="InterPro" id="IPR008918">
    <property type="entry name" value="HhH2"/>
</dbReference>